<protein>
    <recommendedName>
        <fullName evidence="5">EF-hand domain-containing protein</fullName>
    </recommendedName>
</protein>
<proteinExistence type="predicted"/>
<feature type="region of interest" description="Disordered" evidence="3">
    <location>
        <begin position="232"/>
        <end position="260"/>
    </location>
</feature>
<evidence type="ECO:0000256" key="1">
    <source>
        <dbReference type="ARBA" id="ARBA00022837"/>
    </source>
</evidence>
<evidence type="ECO:0000313" key="6">
    <source>
        <dbReference type="EMBL" id="KAK3091119.1"/>
    </source>
</evidence>
<dbReference type="InterPro" id="IPR018247">
    <property type="entry name" value="EF_Hand_1_Ca_BS"/>
</dbReference>
<dbReference type="PROSITE" id="PS00018">
    <property type="entry name" value="EF_HAND_1"/>
    <property type="match status" value="1"/>
</dbReference>
<dbReference type="AlphaFoldDB" id="A0AA89BUB5"/>
<dbReference type="InterPro" id="IPR042352">
    <property type="entry name" value="EFCAB14"/>
</dbReference>
<evidence type="ECO:0000256" key="2">
    <source>
        <dbReference type="SAM" id="Coils"/>
    </source>
</evidence>
<evidence type="ECO:0000256" key="3">
    <source>
        <dbReference type="SAM" id="MobiDB-lite"/>
    </source>
</evidence>
<organism evidence="6 7">
    <name type="scientific">Pinctada imbricata</name>
    <name type="common">Atlantic pearl-oyster</name>
    <name type="synonym">Pinctada martensii</name>
    <dbReference type="NCBI Taxonomy" id="66713"/>
    <lineage>
        <taxon>Eukaryota</taxon>
        <taxon>Metazoa</taxon>
        <taxon>Spiralia</taxon>
        <taxon>Lophotrochozoa</taxon>
        <taxon>Mollusca</taxon>
        <taxon>Bivalvia</taxon>
        <taxon>Autobranchia</taxon>
        <taxon>Pteriomorphia</taxon>
        <taxon>Pterioida</taxon>
        <taxon>Pterioidea</taxon>
        <taxon>Pteriidae</taxon>
        <taxon>Pinctada</taxon>
    </lineage>
</organism>
<dbReference type="InterPro" id="IPR011992">
    <property type="entry name" value="EF-hand-dom_pair"/>
</dbReference>
<keyword evidence="4" id="KW-1133">Transmembrane helix</keyword>
<dbReference type="PANTHER" id="PTHR15717">
    <property type="entry name" value="PROTEIN KIAA0494"/>
    <property type="match status" value="1"/>
</dbReference>
<keyword evidence="7" id="KW-1185">Reference proteome</keyword>
<feature type="transmembrane region" description="Helical" evidence="4">
    <location>
        <begin position="78"/>
        <end position="103"/>
    </location>
</feature>
<comment type="caution">
    <text evidence="6">The sequence shown here is derived from an EMBL/GenBank/DDBJ whole genome shotgun (WGS) entry which is preliminary data.</text>
</comment>
<dbReference type="InterPro" id="IPR002048">
    <property type="entry name" value="EF_hand_dom"/>
</dbReference>
<dbReference type="PROSITE" id="PS50222">
    <property type="entry name" value="EF_HAND_2"/>
    <property type="match status" value="1"/>
</dbReference>
<keyword evidence="2" id="KW-0175">Coiled coil</keyword>
<feature type="compositionally biased region" description="Polar residues" evidence="3">
    <location>
        <begin position="323"/>
        <end position="338"/>
    </location>
</feature>
<name>A0AA89BUB5_PINIB</name>
<feature type="region of interest" description="Disordered" evidence="3">
    <location>
        <begin position="1"/>
        <end position="54"/>
    </location>
</feature>
<feature type="region of interest" description="Disordered" evidence="3">
    <location>
        <begin position="470"/>
        <end position="529"/>
    </location>
</feature>
<gene>
    <name evidence="6" type="ORF">FSP39_017246</name>
</gene>
<accession>A0AA89BUB5</accession>
<dbReference type="Proteomes" id="UP001186944">
    <property type="component" value="Unassembled WGS sequence"/>
</dbReference>
<feature type="domain" description="EF-hand" evidence="5">
    <location>
        <begin position="645"/>
        <end position="680"/>
    </location>
</feature>
<keyword evidence="4" id="KW-0472">Membrane</keyword>
<dbReference type="Gene3D" id="2.60.40.10">
    <property type="entry name" value="Immunoglobulins"/>
    <property type="match status" value="1"/>
</dbReference>
<keyword evidence="4" id="KW-0812">Transmembrane</keyword>
<dbReference type="EMBL" id="VSWD01000010">
    <property type="protein sequence ID" value="KAK3091119.1"/>
    <property type="molecule type" value="Genomic_DNA"/>
</dbReference>
<feature type="region of interest" description="Disordered" evidence="3">
    <location>
        <begin position="319"/>
        <end position="341"/>
    </location>
</feature>
<sequence length="747" mass="82261">MYEPQTKPNVEFKPAKRMKKRRQLDALVGNGKTRRKTKSGHEALPVGSESESSDIDEFDISDQNTLLRKSRHTSSCSLCSSIFGIFTLAACLIGCGALFWMHFKLKQSIDEVKEKIFEVQTKNGESVGSFQNLESELAKLKKTVDSYTTGSNGIADMHKHLDDISKKIVALNTSTQSLRDLLGLKSSAEFQETIKKVPILSKNVATLGVDVKSLHKTVTSLEAFRKSADQQIKALSSKDGDNAKPVTGTQPPPTIPQNAMSPEIANQISKKFEDLRDDLEKSNITFHAELAKIRVVLDGHKNKFAVIDDTTADLKKKLDKISDGQNTPGSTGDDSQGQKGLGEEEVKVIVHQMIEDMGIANATSNTDNANLQSLINNMDNVTNIVQSLRTKLVQMENEEKGTGSPNVLDHNDLIKDVQTMNKTVVHLEADLMTLMQKVTQQQNKLVNISHTVETIQKFVAEIDKDHTSIRTDISKMSGSTSSSSKPSVSSTSTQSPTQTSSSSSASTKGQEGASSVSSTTPGRNYPPLANTAGKLTVHLPLTELVLDATNSTDDKSIVKYRWEQMQGPNILTLTDVKKANTTATGDIQEGLYTFAVQVWDQEHLSSEMQLLIDVKPSLPGSEFIQSTPAPIEEGLHRYINMSLVKTMDDLDLGVRRWDKDGDGFVNAEDLQDYMPDPPNPQDLLKFDFDHNGKYDKNELAVALGFKQWPNNEVGQCPINLKDTYIQANFINLAPFLSENEETNGVEN</sequence>
<feature type="compositionally biased region" description="Low complexity" evidence="3">
    <location>
        <begin position="474"/>
        <end position="507"/>
    </location>
</feature>
<evidence type="ECO:0000256" key="4">
    <source>
        <dbReference type="SAM" id="Phobius"/>
    </source>
</evidence>
<reference evidence="6" key="1">
    <citation type="submission" date="2019-08" db="EMBL/GenBank/DDBJ databases">
        <title>The improved chromosome-level genome for the pearl oyster Pinctada fucata martensii using PacBio sequencing and Hi-C.</title>
        <authorList>
            <person name="Zheng Z."/>
        </authorList>
    </citation>
    <scope>NUCLEOTIDE SEQUENCE</scope>
    <source>
        <strain evidence="6">ZZ-2019</strain>
        <tissue evidence="6">Adductor muscle</tissue>
    </source>
</reference>
<feature type="compositionally biased region" description="Polar residues" evidence="3">
    <location>
        <begin position="508"/>
        <end position="522"/>
    </location>
</feature>
<dbReference type="PANTHER" id="PTHR15717:SF2">
    <property type="entry name" value="EF-HAND CALCIUM-BINDING DOMAIN-CONTAINING PROTEIN 14"/>
    <property type="match status" value="1"/>
</dbReference>
<evidence type="ECO:0000259" key="5">
    <source>
        <dbReference type="PROSITE" id="PS50222"/>
    </source>
</evidence>
<feature type="coiled-coil region" evidence="2">
    <location>
        <begin position="371"/>
        <end position="398"/>
    </location>
</feature>
<keyword evidence="1" id="KW-0106">Calcium</keyword>
<dbReference type="InterPro" id="IPR013783">
    <property type="entry name" value="Ig-like_fold"/>
</dbReference>
<dbReference type="Pfam" id="PF22352">
    <property type="entry name" value="K319L-like_PKD"/>
    <property type="match status" value="1"/>
</dbReference>
<dbReference type="GO" id="GO:0005509">
    <property type="term" value="F:calcium ion binding"/>
    <property type="evidence" value="ECO:0007669"/>
    <property type="project" value="InterPro"/>
</dbReference>
<dbReference type="SUPFAM" id="SSF47473">
    <property type="entry name" value="EF-hand"/>
    <property type="match status" value="1"/>
</dbReference>
<evidence type="ECO:0000313" key="7">
    <source>
        <dbReference type="Proteomes" id="UP001186944"/>
    </source>
</evidence>